<name>A0A194S1H9_RHOGW</name>
<organism evidence="2 3">
    <name type="scientific">Rhodotorula graminis (strain WP1)</name>
    <dbReference type="NCBI Taxonomy" id="578459"/>
    <lineage>
        <taxon>Eukaryota</taxon>
        <taxon>Fungi</taxon>
        <taxon>Dikarya</taxon>
        <taxon>Basidiomycota</taxon>
        <taxon>Pucciniomycotina</taxon>
        <taxon>Microbotryomycetes</taxon>
        <taxon>Sporidiobolales</taxon>
        <taxon>Sporidiobolaceae</taxon>
        <taxon>Rhodotorula</taxon>
    </lineage>
</organism>
<evidence type="ECO:0000313" key="2">
    <source>
        <dbReference type="EMBL" id="KPV74374.1"/>
    </source>
</evidence>
<evidence type="ECO:0000256" key="1">
    <source>
        <dbReference type="SAM" id="MobiDB-lite"/>
    </source>
</evidence>
<gene>
    <name evidence="2" type="ORF">RHOBADRAFT_54211</name>
</gene>
<protein>
    <submittedName>
        <fullName evidence="2">Uncharacterized protein</fullName>
    </submittedName>
</protein>
<dbReference type="GeneID" id="28977650"/>
<proteinExistence type="predicted"/>
<keyword evidence="3" id="KW-1185">Reference proteome</keyword>
<accession>A0A194S1H9</accession>
<feature type="compositionally biased region" description="Acidic residues" evidence="1">
    <location>
        <begin position="168"/>
        <end position="181"/>
    </location>
</feature>
<dbReference type="RefSeq" id="XP_018270423.1">
    <property type="nucleotide sequence ID" value="XM_018417202.1"/>
</dbReference>
<reference evidence="2 3" key="1">
    <citation type="journal article" date="2015" name="Front. Microbiol.">
        <title>Genome sequence of the plant growth promoting endophytic yeast Rhodotorula graminis WP1.</title>
        <authorList>
            <person name="Firrincieli A."/>
            <person name="Otillar R."/>
            <person name="Salamov A."/>
            <person name="Schmutz J."/>
            <person name="Khan Z."/>
            <person name="Redman R.S."/>
            <person name="Fleck N.D."/>
            <person name="Lindquist E."/>
            <person name="Grigoriev I.V."/>
            <person name="Doty S.L."/>
        </authorList>
    </citation>
    <scope>NUCLEOTIDE SEQUENCE [LARGE SCALE GENOMIC DNA]</scope>
    <source>
        <strain evidence="2 3">WP1</strain>
    </source>
</reference>
<dbReference type="Proteomes" id="UP000053890">
    <property type="component" value="Unassembled WGS sequence"/>
</dbReference>
<dbReference type="EMBL" id="KQ474080">
    <property type="protein sequence ID" value="KPV74374.1"/>
    <property type="molecule type" value="Genomic_DNA"/>
</dbReference>
<dbReference type="AlphaFoldDB" id="A0A194S1H9"/>
<sequence>MADDRFSYLNLASSASHHLVDEDDERQGWDLPDDDIRVPLHLLPPYQDEEDDAVLPSQAHPSYPYGNPYKPHLSSTLRRGPSSLARPSSSSTDPSTHAASLATSLPALELRDLYERTTFGDAPERTWQELHLGGLFGKRTRPERDEDEDERDTHGDAGPPAGQNAGDAPEDDSEGDLDEGSQDGVVVQ</sequence>
<dbReference type="OMA" id="PYGNPYK"/>
<feature type="region of interest" description="Disordered" evidence="1">
    <location>
        <begin position="13"/>
        <end position="188"/>
    </location>
</feature>
<dbReference type="OrthoDB" id="2351920at2759"/>
<evidence type="ECO:0000313" key="3">
    <source>
        <dbReference type="Proteomes" id="UP000053890"/>
    </source>
</evidence>
<feature type="compositionally biased region" description="Low complexity" evidence="1">
    <location>
        <begin position="78"/>
        <end position="100"/>
    </location>
</feature>